<dbReference type="InterPro" id="IPR052156">
    <property type="entry name" value="BCAA_Transport_ATP-bd_LivF"/>
</dbReference>
<dbReference type="PANTHER" id="PTHR43820:SF4">
    <property type="entry name" value="HIGH-AFFINITY BRANCHED-CHAIN AMINO ACID TRANSPORT ATP-BINDING PROTEIN LIVF"/>
    <property type="match status" value="1"/>
</dbReference>
<sequence>MTLLDVSGLESGYGDLMVVHDVDLEVESDEMVAIIGPNGAGKSTLLKSIVGLLNIKSGSVTLDGKDVTGLPPEEVIYEGICHVPQTENIFPNLTVLENLKMGAWALSESDLDADFDDRVQQVYDRFPVLEERPDQKAGTLSGGQQQMVAMGAALMLDPDLLILDEPSAGLAPQLVDEVFEKIVDINESGTAILMVEQNARRALRESDRGVVLDQGEDRFEGTAESLLDSDEVTELYLGTQ</sequence>
<dbReference type="PROSITE" id="PS50893">
    <property type="entry name" value="ABC_TRANSPORTER_2"/>
    <property type="match status" value="1"/>
</dbReference>
<dbReference type="CDD" id="cd03224">
    <property type="entry name" value="ABC_TM1139_LivF_branched"/>
    <property type="match status" value="1"/>
</dbReference>
<comment type="similarity">
    <text evidence="1">Belongs to the ABC transporter superfamily.</text>
</comment>
<dbReference type="SMART" id="SM00382">
    <property type="entry name" value="AAA"/>
    <property type="match status" value="1"/>
</dbReference>
<evidence type="ECO:0000256" key="4">
    <source>
        <dbReference type="ARBA" id="ARBA00022840"/>
    </source>
</evidence>
<evidence type="ECO:0000256" key="5">
    <source>
        <dbReference type="ARBA" id="ARBA00022970"/>
    </source>
</evidence>
<proteinExistence type="inferred from homology"/>
<evidence type="ECO:0000256" key="3">
    <source>
        <dbReference type="ARBA" id="ARBA00022741"/>
    </source>
</evidence>
<dbReference type="GO" id="GO:0006865">
    <property type="term" value="P:amino acid transport"/>
    <property type="evidence" value="ECO:0007669"/>
    <property type="project" value="UniProtKB-KW"/>
</dbReference>
<reference evidence="7 8" key="1">
    <citation type="journal article" date="2019" name="Int. J. Syst. Evol. Microbiol.">
        <title>The Global Catalogue of Microorganisms (GCM) 10K type strain sequencing project: providing services to taxonomists for standard genome sequencing and annotation.</title>
        <authorList>
            <consortium name="The Broad Institute Genomics Platform"/>
            <consortium name="The Broad Institute Genome Sequencing Center for Infectious Disease"/>
            <person name="Wu L."/>
            <person name="Ma J."/>
        </authorList>
    </citation>
    <scope>NUCLEOTIDE SEQUENCE [LARGE SCALE GENOMIC DNA]</scope>
    <source>
        <strain evidence="7 8">Q85</strain>
    </source>
</reference>
<dbReference type="InterPro" id="IPR027417">
    <property type="entry name" value="P-loop_NTPase"/>
</dbReference>
<dbReference type="GO" id="GO:0005524">
    <property type="term" value="F:ATP binding"/>
    <property type="evidence" value="ECO:0007669"/>
    <property type="project" value="UniProtKB-KW"/>
</dbReference>
<evidence type="ECO:0000256" key="1">
    <source>
        <dbReference type="ARBA" id="ARBA00005417"/>
    </source>
</evidence>
<dbReference type="InterPro" id="IPR003439">
    <property type="entry name" value="ABC_transporter-like_ATP-bd"/>
</dbReference>
<keyword evidence="4 7" id="KW-0067">ATP-binding</keyword>
<keyword evidence="8" id="KW-1185">Reference proteome</keyword>
<gene>
    <name evidence="7" type="ORF">ACFQMK_05515</name>
</gene>
<dbReference type="RefSeq" id="WP_267663323.1">
    <property type="nucleotide sequence ID" value="NZ_JAODIX010000024.1"/>
</dbReference>
<evidence type="ECO:0000259" key="6">
    <source>
        <dbReference type="PROSITE" id="PS50893"/>
    </source>
</evidence>
<accession>A0ABD5YAW4</accession>
<dbReference type="InterPro" id="IPR003593">
    <property type="entry name" value="AAA+_ATPase"/>
</dbReference>
<keyword evidence="2" id="KW-0813">Transport</keyword>
<evidence type="ECO:0000256" key="2">
    <source>
        <dbReference type="ARBA" id="ARBA00022448"/>
    </source>
</evidence>
<comment type="caution">
    <text evidence="7">The sequence shown here is derived from an EMBL/GenBank/DDBJ whole genome shotgun (WGS) entry which is preliminary data.</text>
</comment>
<dbReference type="EMBL" id="JBHSZZ010000024">
    <property type="protein sequence ID" value="MFC7186358.1"/>
    <property type="molecule type" value="Genomic_DNA"/>
</dbReference>
<dbReference type="Proteomes" id="UP001596390">
    <property type="component" value="Unassembled WGS sequence"/>
</dbReference>
<dbReference type="InterPro" id="IPR017871">
    <property type="entry name" value="ABC_transporter-like_CS"/>
</dbReference>
<protein>
    <submittedName>
        <fullName evidence="7">ABC transporter ATP-binding protein</fullName>
    </submittedName>
</protein>
<dbReference type="PANTHER" id="PTHR43820">
    <property type="entry name" value="HIGH-AFFINITY BRANCHED-CHAIN AMINO ACID TRANSPORT ATP-BINDING PROTEIN LIVF"/>
    <property type="match status" value="1"/>
</dbReference>
<dbReference type="Gene3D" id="3.40.50.300">
    <property type="entry name" value="P-loop containing nucleotide triphosphate hydrolases"/>
    <property type="match status" value="1"/>
</dbReference>
<feature type="domain" description="ABC transporter" evidence="6">
    <location>
        <begin position="1"/>
        <end position="239"/>
    </location>
</feature>
<organism evidence="7 8">
    <name type="scientific">Halorubrum yunnanense</name>
    <dbReference type="NCBI Taxonomy" id="1526162"/>
    <lineage>
        <taxon>Archaea</taxon>
        <taxon>Methanobacteriati</taxon>
        <taxon>Methanobacteriota</taxon>
        <taxon>Stenosarchaea group</taxon>
        <taxon>Halobacteria</taxon>
        <taxon>Halobacteriales</taxon>
        <taxon>Haloferacaceae</taxon>
        <taxon>Halorubrum</taxon>
    </lineage>
</organism>
<dbReference type="SUPFAM" id="SSF52540">
    <property type="entry name" value="P-loop containing nucleoside triphosphate hydrolases"/>
    <property type="match status" value="1"/>
</dbReference>
<name>A0ABD5YAW4_9EURY</name>
<evidence type="ECO:0000313" key="7">
    <source>
        <dbReference type="EMBL" id="MFC7186358.1"/>
    </source>
</evidence>
<dbReference type="Pfam" id="PF00005">
    <property type="entry name" value="ABC_tran"/>
    <property type="match status" value="1"/>
</dbReference>
<dbReference type="PROSITE" id="PS00211">
    <property type="entry name" value="ABC_TRANSPORTER_1"/>
    <property type="match status" value="1"/>
</dbReference>
<evidence type="ECO:0000313" key="8">
    <source>
        <dbReference type="Proteomes" id="UP001596390"/>
    </source>
</evidence>
<keyword evidence="5" id="KW-0029">Amino-acid transport</keyword>
<keyword evidence="3" id="KW-0547">Nucleotide-binding</keyword>
<dbReference type="AlphaFoldDB" id="A0ABD5YAW4"/>